<dbReference type="AlphaFoldDB" id="A0AAV4UDU1"/>
<comment type="caution">
    <text evidence="1">The sequence shown here is derived from an EMBL/GenBank/DDBJ whole genome shotgun (WGS) entry which is preliminary data.</text>
</comment>
<proteinExistence type="predicted"/>
<accession>A0AAV4UDU1</accession>
<dbReference type="Proteomes" id="UP001054945">
    <property type="component" value="Unassembled WGS sequence"/>
</dbReference>
<gene>
    <name evidence="1" type="ORF">CEXT_459801</name>
</gene>
<reference evidence="1 2" key="1">
    <citation type="submission" date="2021-06" db="EMBL/GenBank/DDBJ databases">
        <title>Caerostris extrusa draft genome.</title>
        <authorList>
            <person name="Kono N."/>
            <person name="Arakawa K."/>
        </authorList>
    </citation>
    <scope>NUCLEOTIDE SEQUENCE [LARGE SCALE GENOMIC DNA]</scope>
</reference>
<organism evidence="1 2">
    <name type="scientific">Caerostris extrusa</name>
    <name type="common">Bark spider</name>
    <name type="synonym">Caerostris bankana</name>
    <dbReference type="NCBI Taxonomy" id="172846"/>
    <lineage>
        <taxon>Eukaryota</taxon>
        <taxon>Metazoa</taxon>
        <taxon>Ecdysozoa</taxon>
        <taxon>Arthropoda</taxon>
        <taxon>Chelicerata</taxon>
        <taxon>Arachnida</taxon>
        <taxon>Araneae</taxon>
        <taxon>Araneomorphae</taxon>
        <taxon>Entelegynae</taxon>
        <taxon>Araneoidea</taxon>
        <taxon>Araneidae</taxon>
        <taxon>Caerostris</taxon>
    </lineage>
</organism>
<protein>
    <submittedName>
        <fullName evidence="1">Uncharacterized protein</fullName>
    </submittedName>
</protein>
<name>A0AAV4UDU1_CAEEX</name>
<sequence>MCTHKLVETAVYDYKINPRNRSTVSTHETAVYDIIGNPTSINCGGVSHVTSWREYPKYPRAKGNNHNFRKTPDRMYRKVNLPFNYSVFPNSS</sequence>
<dbReference type="EMBL" id="BPLR01012695">
    <property type="protein sequence ID" value="GIY55895.1"/>
    <property type="molecule type" value="Genomic_DNA"/>
</dbReference>
<evidence type="ECO:0000313" key="1">
    <source>
        <dbReference type="EMBL" id="GIY55895.1"/>
    </source>
</evidence>
<evidence type="ECO:0000313" key="2">
    <source>
        <dbReference type="Proteomes" id="UP001054945"/>
    </source>
</evidence>
<keyword evidence="2" id="KW-1185">Reference proteome</keyword>